<dbReference type="OMA" id="HHIRNYV"/>
<dbReference type="Proteomes" id="UP000683925">
    <property type="component" value="Unassembled WGS sequence"/>
</dbReference>
<comment type="caution">
    <text evidence="1">The sequence shown here is derived from an EMBL/GenBank/DDBJ whole genome shotgun (WGS) entry which is preliminary data.</text>
</comment>
<evidence type="ECO:0000313" key="1">
    <source>
        <dbReference type="EMBL" id="CAD8193552.1"/>
    </source>
</evidence>
<proteinExistence type="predicted"/>
<accession>A0A8S1WVY7</accession>
<dbReference type="OrthoDB" id="317829at2759"/>
<gene>
    <name evidence="1" type="ORF">POCTA_138.1.T1040205</name>
</gene>
<keyword evidence="2" id="KW-1185">Reference proteome</keyword>
<protein>
    <submittedName>
        <fullName evidence="1">Uncharacterized protein</fullName>
    </submittedName>
</protein>
<sequence length="148" mass="17448">MNCTHHIRNYVSIICIAPHKCSHQRKLCVDCLYEHEVEKKQTVSDVQKMVVSKLKSSRLNDSSELTMRRKNFKEMLYATKNKLKLIWKELAESINQLQDLLEMEDKFYMNFIKKNDNPTELSNTDLEKLVQIIIGKHLLTGIIRKNLI</sequence>
<evidence type="ECO:0000313" key="2">
    <source>
        <dbReference type="Proteomes" id="UP000683925"/>
    </source>
</evidence>
<name>A0A8S1WVY7_PAROT</name>
<dbReference type="EMBL" id="CAJJDP010000104">
    <property type="protein sequence ID" value="CAD8193552.1"/>
    <property type="molecule type" value="Genomic_DNA"/>
</dbReference>
<organism evidence="1 2">
    <name type="scientific">Paramecium octaurelia</name>
    <dbReference type="NCBI Taxonomy" id="43137"/>
    <lineage>
        <taxon>Eukaryota</taxon>
        <taxon>Sar</taxon>
        <taxon>Alveolata</taxon>
        <taxon>Ciliophora</taxon>
        <taxon>Intramacronucleata</taxon>
        <taxon>Oligohymenophorea</taxon>
        <taxon>Peniculida</taxon>
        <taxon>Parameciidae</taxon>
        <taxon>Paramecium</taxon>
    </lineage>
</organism>
<dbReference type="AlphaFoldDB" id="A0A8S1WVY7"/>
<reference evidence="1" key="1">
    <citation type="submission" date="2021-01" db="EMBL/GenBank/DDBJ databases">
        <authorList>
            <consortium name="Genoscope - CEA"/>
            <person name="William W."/>
        </authorList>
    </citation>
    <scope>NUCLEOTIDE SEQUENCE</scope>
</reference>